<dbReference type="EMBL" id="JZIW01000001">
    <property type="protein sequence ID" value="KOO84588.1"/>
    <property type="molecule type" value="Genomic_DNA"/>
</dbReference>
<dbReference type="Proteomes" id="UP000037632">
    <property type="component" value="Unassembled WGS sequence"/>
</dbReference>
<sequence length="110" mass="12569">MFGYTIPYMLSFMKVDLGDWQVIVSLALFLAILFIMAYRTQTVFVNPILALAGYMLIDCTFKRGDKEIQAMVVTRQPLAVGDTCRMERMSHYLYVAVKDNANLDKKGTEK</sequence>
<evidence type="ECO:0008006" key="4">
    <source>
        <dbReference type="Google" id="ProtNLM"/>
    </source>
</evidence>
<keyword evidence="1" id="KW-1133">Transmembrane helix</keyword>
<evidence type="ECO:0000313" key="2">
    <source>
        <dbReference type="EMBL" id="KOO84588.1"/>
    </source>
</evidence>
<reference evidence="2 3" key="1">
    <citation type="journal article" date="2015" name="Antimicrob. Agents Chemother.">
        <title>Whole-Genome Sequencing Identifies Emergence of a Quinolone Resistance Mutation in a Case of Stenotrophomonas maltophilia Bacteremia.</title>
        <authorList>
            <person name="Pak T.R."/>
            <person name="Altman D.R."/>
            <person name="Attie O."/>
            <person name="Sebra R."/>
            <person name="Hamula C.L."/>
            <person name="Lewis M."/>
            <person name="Deikus G."/>
            <person name="Newman L.C."/>
            <person name="Fang G."/>
            <person name="Hand J."/>
            <person name="Papel G."/>
            <person name="Wallach F."/>
            <person name="Schadt E.E."/>
            <person name="Huprikar S."/>
            <person name="van Bakel H."/>
            <person name="Kasarskis A."/>
            <person name="Bashir A."/>
        </authorList>
    </citation>
    <scope>NUCLEOTIDE SEQUENCE [LARGE SCALE GENOMIC DNA]</scope>
    <source>
        <strain evidence="2 3">ISMMS6</strain>
    </source>
</reference>
<keyword evidence="1" id="KW-0812">Transmembrane</keyword>
<protein>
    <recommendedName>
        <fullName evidence="4">Transmembrane protein</fullName>
    </recommendedName>
</protein>
<keyword evidence="1" id="KW-0472">Membrane</keyword>
<evidence type="ECO:0000256" key="1">
    <source>
        <dbReference type="SAM" id="Phobius"/>
    </source>
</evidence>
<evidence type="ECO:0000313" key="3">
    <source>
        <dbReference type="Proteomes" id="UP000037632"/>
    </source>
</evidence>
<proteinExistence type="predicted"/>
<name>A0AB34TRH6_STEMA</name>
<gene>
    <name evidence="2" type="ORF">VL23_04065</name>
</gene>
<dbReference type="AlphaFoldDB" id="A0AB34TRH6"/>
<feature type="transmembrane region" description="Helical" evidence="1">
    <location>
        <begin position="20"/>
        <end position="38"/>
    </location>
</feature>
<accession>A0AB34TRH6</accession>
<organism evidence="2 3">
    <name type="scientific">Stenotrophomonas maltophilia</name>
    <name type="common">Pseudomonas maltophilia</name>
    <name type="synonym">Xanthomonas maltophilia</name>
    <dbReference type="NCBI Taxonomy" id="40324"/>
    <lineage>
        <taxon>Bacteria</taxon>
        <taxon>Pseudomonadati</taxon>
        <taxon>Pseudomonadota</taxon>
        <taxon>Gammaproteobacteria</taxon>
        <taxon>Lysobacterales</taxon>
        <taxon>Lysobacteraceae</taxon>
        <taxon>Stenotrophomonas</taxon>
        <taxon>Stenotrophomonas maltophilia group</taxon>
    </lineage>
</organism>
<comment type="caution">
    <text evidence="2">The sequence shown here is derived from an EMBL/GenBank/DDBJ whole genome shotgun (WGS) entry which is preliminary data.</text>
</comment>